<proteinExistence type="predicted"/>
<dbReference type="PANTHER" id="PTHR34488">
    <property type="entry name" value="SI:CH211-245H14.1-RELATED"/>
    <property type="match status" value="1"/>
</dbReference>
<sequence>MSSDSKGESQEARHSPTAMRNEGVTRKMATNTSQDVKRSSWLGLSRSKKKYNFRSEPTYSEPPDEAPKDKMLGDSRDIPTLLERLDRFEEVDNPNGREVISLQKTLISKLLTENKQLKSKKSYAEVLEKENLELKKEIKELKDNRNLVELLKKDNPKQNGVNVDESTSTVVDSLSKEIRNLKAENSRLKIINDQIKYAKEQLQIALDHQIRQMKENASQSNGAHNGLSQMNGHHNTSLSNKGNHSRASSYSSPAVSTCNDEIEVLDDDEDDRDSGYPASEGQFPSPGMYASGSRGRASSLQTVACIYKACGVFHHCDEILIERLRFNLRSRHIDLNLDDWTKTSTIGRLCLVFCLNASRVGSDVENALQGISKEAEVVLIVMHHVPYKPNRVDPQSEDIIGKRENICLVVDMLFFEKDGLYDCEQNDKALARIIRLFEMLC</sequence>
<evidence type="ECO:0000256" key="1">
    <source>
        <dbReference type="SAM" id="Coils"/>
    </source>
</evidence>
<gene>
    <name evidence="4" type="primary">LOC100377625</name>
</gene>
<protein>
    <submittedName>
        <fullName evidence="4">Uncharacterized protein LOC100377625</fullName>
    </submittedName>
</protein>
<keyword evidence="3" id="KW-1185">Reference proteome</keyword>
<accession>A0ABM0GR41</accession>
<feature type="compositionally biased region" description="Basic and acidic residues" evidence="2">
    <location>
        <begin position="65"/>
        <end position="74"/>
    </location>
</feature>
<evidence type="ECO:0000313" key="4">
    <source>
        <dbReference type="RefSeq" id="XP_002735476.1"/>
    </source>
</evidence>
<dbReference type="RefSeq" id="XP_002735476.1">
    <property type="nucleotide sequence ID" value="XM_002735430.2"/>
</dbReference>
<name>A0ABM0GR41_SACKO</name>
<organism evidence="3 4">
    <name type="scientific">Saccoglossus kowalevskii</name>
    <name type="common">Acorn worm</name>
    <dbReference type="NCBI Taxonomy" id="10224"/>
    <lineage>
        <taxon>Eukaryota</taxon>
        <taxon>Metazoa</taxon>
        <taxon>Hemichordata</taxon>
        <taxon>Enteropneusta</taxon>
        <taxon>Harrimaniidae</taxon>
        <taxon>Saccoglossus</taxon>
    </lineage>
</organism>
<feature type="coiled-coil region" evidence="1">
    <location>
        <begin position="117"/>
        <end position="191"/>
    </location>
</feature>
<feature type="compositionally biased region" description="Basic and acidic residues" evidence="2">
    <location>
        <begin position="1"/>
        <end position="14"/>
    </location>
</feature>
<evidence type="ECO:0000313" key="3">
    <source>
        <dbReference type="Proteomes" id="UP000694865"/>
    </source>
</evidence>
<feature type="compositionally biased region" description="Acidic residues" evidence="2">
    <location>
        <begin position="260"/>
        <end position="272"/>
    </location>
</feature>
<feature type="compositionally biased region" description="Low complexity" evidence="2">
    <location>
        <begin position="245"/>
        <end position="256"/>
    </location>
</feature>
<dbReference type="PANTHER" id="PTHR34488:SF1">
    <property type="entry name" value="SI:CH211-245H14.1-RELATED"/>
    <property type="match status" value="1"/>
</dbReference>
<evidence type="ECO:0000256" key="2">
    <source>
        <dbReference type="SAM" id="MobiDB-lite"/>
    </source>
</evidence>
<reference evidence="4" key="1">
    <citation type="submission" date="2025-08" db="UniProtKB">
        <authorList>
            <consortium name="RefSeq"/>
        </authorList>
    </citation>
    <scope>IDENTIFICATION</scope>
    <source>
        <tissue evidence="4">Testes</tissue>
    </source>
</reference>
<feature type="region of interest" description="Disordered" evidence="2">
    <location>
        <begin position="1"/>
        <end position="74"/>
    </location>
</feature>
<dbReference type="Proteomes" id="UP000694865">
    <property type="component" value="Unplaced"/>
</dbReference>
<feature type="compositionally biased region" description="Polar residues" evidence="2">
    <location>
        <begin position="215"/>
        <end position="242"/>
    </location>
</feature>
<feature type="region of interest" description="Disordered" evidence="2">
    <location>
        <begin position="213"/>
        <end position="291"/>
    </location>
</feature>
<keyword evidence="1" id="KW-0175">Coiled coil</keyword>
<dbReference type="GeneID" id="100377625"/>